<accession>A0AAX3P161</accession>
<evidence type="ECO:0000256" key="4">
    <source>
        <dbReference type="ARBA" id="ARBA00023315"/>
    </source>
</evidence>
<proteinExistence type="inferred from homology"/>
<dbReference type="Gene3D" id="2.160.10.10">
    <property type="entry name" value="Hexapeptide repeat proteins"/>
    <property type="match status" value="1"/>
</dbReference>
<dbReference type="PANTHER" id="PTHR23416">
    <property type="entry name" value="SIALIC ACID SYNTHASE-RELATED"/>
    <property type="match status" value="1"/>
</dbReference>
<evidence type="ECO:0000256" key="3">
    <source>
        <dbReference type="ARBA" id="ARBA00022737"/>
    </source>
</evidence>
<dbReference type="CDD" id="cd04647">
    <property type="entry name" value="LbH_MAT_like"/>
    <property type="match status" value="1"/>
</dbReference>
<evidence type="ECO:0000256" key="2">
    <source>
        <dbReference type="ARBA" id="ARBA00022679"/>
    </source>
</evidence>
<dbReference type="RefSeq" id="WP_275115470.1">
    <property type="nucleotide sequence ID" value="NZ_CP118942.1"/>
</dbReference>
<dbReference type="InterPro" id="IPR018357">
    <property type="entry name" value="Hexapep_transf_CS"/>
</dbReference>
<evidence type="ECO:0000313" key="5">
    <source>
        <dbReference type="EMBL" id="WEE24634.1"/>
    </source>
</evidence>
<evidence type="ECO:0000256" key="1">
    <source>
        <dbReference type="ARBA" id="ARBA00007274"/>
    </source>
</evidence>
<dbReference type="GO" id="GO:0008374">
    <property type="term" value="F:O-acyltransferase activity"/>
    <property type="evidence" value="ECO:0007669"/>
    <property type="project" value="TreeGrafter"/>
</dbReference>
<keyword evidence="2" id="KW-0808">Transferase</keyword>
<protein>
    <submittedName>
        <fullName evidence="5">Acyltransferase</fullName>
    </submittedName>
</protein>
<dbReference type="PANTHER" id="PTHR23416:SF23">
    <property type="entry name" value="ACETYLTRANSFERASE C18B11.09C-RELATED"/>
    <property type="match status" value="1"/>
</dbReference>
<keyword evidence="4 5" id="KW-0012">Acyltransferase</keyword>
<keyword evidence="3" id="KW-0677">Repeat</keyword>
<dbReference type="InterPro" id="IPR001451">
    <property type="entry name" value="Hexapep"/>
</dbReference>
<dbReference type="InterPro" id="IPR051159">
    <property type="entry name" value="Hexapeptide_acetyltransf"/>
</dbReference>
<reference evidence="5" key="1">
    <citation type="submission" date="2023-02" db="EMBL/GenBank/DDBJ databases">
        <title>The sequence of Aeromonas hydrophila K533.</title>
        <authorList>
            <person name="Luo X."/>
        </authorList>
    </citation>
    <scope>NUCLEOTIDE SEQUENCE</scope>
    <source>
        <strain evidence="5">K533</strain>
    </source>
</reference>
<comment type="similarity">
    <text evidence="1">Belongs to the transferase hexapeptide repeat family.</text>
</comment>
<gene>
    <name evidence="5" type="ORF">PY771_13185</name>
</gene>
<dbReference type="SUPFAM" id="SSF51161">
    <property type="entry name" value="Trimeric LpxA-like enzymes"/>
    <property type="match status" value="1"/>
</dbReference>
<dbReference type="Pfam" id="PF00132">
    <property type="entry name" value="Hexapep"/>
    <property type="match status" value="1"/>
</dbReference>
<dbReference type="EMBL" id="CP118942">
    <property type="protein sequence ID" value="WEE24634.1"/>
    <property type="molecule type" value="Genomic_DNA"/>
</dbReference>
<dbReference type="AlphaFoldDB" id="A0AAX3P161"/>
<sequence length="187" mass="20552">MIHEFFGKIRFDKDSDRIGPDCPFTHWRLYFKSSMRALCKTKFGFFSDSAEFRPGSYAIACSKISLGANVVIRPNSMIFADPRDGEEGRVIIEDDVMLGSGIHIYVANHRFNLPHKKIIEQGHTPSKTVTLKQGCWIGANSIILPGVTIGHNAVVGAGSIVTKNVPPGVVVAGNPAKFIKKCCNNLY</sequence>
<dbReference type="Proteomes" id="UP001214666">
    <property type="component" value="Chromosome"/>
</dbReference>
<organism evidence="5 6">
    <name type="scientific">Aeromonas hydrophila</name>
    <dbReference type="NCBI Taxonomy" id="644"/>
    <lineage>
        <taxon>Bacteria</taxon>
        <taxon>Pseudomonadati</taxon>
        <taxon>Pseudomonadota</taxon>
        <taxon>Gammaproteobacteria</taxon>
        <taxon>Aeromonadales</taxon>
        <taxon>Aeromonadaceae</taxon>
        <taxon>Aeromonas</taxon>
    </lineage>
</organism>
<dbReference type="InterPro" id="IPR011004">
    <property type="entry name" value="Trimer_LpxA-like_sf"/>
</dbReference>
<evidence type="ECO:0000313" key="6">
    <source>
        <dbReference type="Proteomes" id="UP001214666"/>
    </source>
</evidence>
<dbReference type="PROSITE" id="PS00101">
    <property type="entry name" value="HEXAPEP_TRANSFERASES"/>
    <property type="match status" value="1"/>
</dbReference>
<name>A0AAX3P161_AERHY</name>